<evidence type="ECO:0000313" key="3">
    <source>
        <dbReference type="EMBL" id="EEO39318.1"/>
    </source>
</evidence>
<organism evidence="3 4">
    <name type="scientific">Fusobacterium vincentii 4_1_13</name>
    <dbReference type="NCBI Taxonomy" id="469606"/>
    <lineage>
        <taxon>Bacteria</taxon>
        <taxon>Fusobacteriati</taxon>
        <taxon>Fusobacteriota</taxon>
        <taxon>Fusobacteriia</taxon>
        <taxon>Fusobacteriales</taxon>
        <taxon>Fusobacteriaceae</taxon>
        <taxon>Fusobacterium</taxon>
    </lineage>
</organism>
<evidence type="ECO:0000313" key="4">
    <source>
        <dbReference type="Proteomes" id="UP000004925"/>
    </source>
</evidence>
<accession>A0A0M1VRR9</accession>
<gene>
    <name evidence="3" type="ORF">FSCG_00031</name>
</gene>
<protein>
    <submittedName>
        <fullName evidence="3">P-type conjugative transfer protein TrbJ</fullName>
    </submittedName>
</protein>
<keyword evidence="1" id="KW-0175">Coiled coil</keyword>
<sequence length="281" mass="32251">MLKRNKLIILLMIVISVSSMAGIFGGKGSGGGSLKKIIKILETMQKTQSGMNLEMITIKLKEIEQVANQLKQLENEARNLKQLGQDIKNLNIDRISDIILKLQNYKVEADRTLNENLAKLDNISKHFSLNQNEFKQGGEWTQKQAKQVEERVEKMRDDVKKIIIKLNEKTQTGYMPSLERVKEIMRLTRDINDADGIVEVTQALGSLTAYMATIMIDIRELLIDQNQLVANVSAAEETEKDTVKQRQKEEEEENERIHEELKKMSEKDAKKGLRIDFKKIR</sequence>
<comment type="caution">
    <text evidence="3">The sequence shown here is derived from an EMBL/GenBank/DDBJ whole genome shotgun (WGS) entry which is preliminary data.</text>
</comment>
<evidence type="ECO:0000256" key="2">
    <source>
        <dbReference type="SAM" id="MobiDB-lite"/>
    </source>
</evidence>
<dbReference type="Proteomes" id="UP000004925">
    <property type="component" value="Unassembled WGS sequence"/>
</dbReference>
<proteinExistence type="predicted"/>
<dbReference type="HOGENOM" id="CLU_1052738_0_0_0"/>
<reference evidence="3 4" key="1">
    <citation type="submission" date="2011-10" db="EMBL/GenBank/DDBJ databases">
        <title>The Genome Sequence of Fusobacterium sp. 4_1_13.</title>
        <authorList>
            <consortium name="The Broad Institute Genome Sequencing Platform"/>
            <person name="Earl A."/>
            <person name="Ward D."/>
            <person name="Feldgarden M."/>
            <person name="Gevers D."/>
            <person name="Strauss J."/>
            <person name="Ambrose C."/>
            <person name="Allen-Vercoe E."/>
            <person name="Young S.K."/>
            <person name="Zeng Q."/>
            <person name="Gargeya S."/>
            <person name="Fitzgerald M."/>
            <person name="Haas B."/>
            <person name="Abouelleil A."/>
            <person name="Alvarado L."/>
            <person name="Arachchi H.M."/>
            <person name="Berlin A."/>
            <person name="Brown A."/>
            <person name="Chapman S.B."/>
            <person name="Chen Z."/>
            <person name="Dunbar C."/>
            <person name="Freedman E."/>
            <person name="Gearin G."/>
            <person name="Goldberg J."/>
            <person name="Griggs A."/>
            <person name="Gujja S."/>
            <person name="Heiman D."/>
            <person name="Howarth C."/>
            <person name="Larson L."/>
            <person name="Lui A."/>
            <person name="MacDonald P.J."/>
            <person name="Montmayeur A."/>
            <person name="Murphy C."/>
            <person name="Neiman D."/>
            <person name="Pearson M."/>
            <person name="Priest M."/>
            <person name="Roberts A."/>
            <person name="Saif S."/>
            <person name="Shea T."/>
            <person name="Shenoy N."/>
            <person name="Sisk P."/>
            <person name="Stolte C."/>
            <person name="Sykes S."/>
            <person name="Wortman J."/>
            <person name="Nusbaum C."/>
            <person name="Birren B."/>
        </authorList>
    </citation>
    <scope>NUCLEOTIDE SEQUENCE [LARGE SCALE GENOMIC DNA]</scope>
    <source>
        <strain evidence="3 4">4_1_13</strain>
    </source>
</reference>
<name>A0A0M1VRR9_FUSVC</name>
<dbReference type="RefSeq" id="WP_008802439.1">
    <property type="nucleotide sequence ID" value="NZ_KQ235735.1"/>
</dbReference>
<feature type="coiled-coil region" evidence="1">
    <location>
        <begin position="53"/>
        <end position="93"/>
    </location>
</feature>
<evidence type="ECO:0000256" key="1">
    <source>
        <dbReference type="SAM" id="Coils"/>
    </source>
</evidence>
<feature type="region of interest" description="Disordered" evidence="2">
    <location>
        <begin position="236"/>
        <end position="265"/>
    </location>
</feature>
<feature type="compositionally biased region" description="Basic and acidic residues" evidence="2">
    <location>
        <begin position="240"/>
        <end position="265"/>
    </location>
</feature>
<dbReference type="EMBL" id="ACDE02000013">
    <property type="protein sequence ID" value="EEO39318.1"/>
    <property type="molecule type" value="Genomic_DNA"/>
</dbReference>
<dbReference type="AlphaFoldDB" id="A0A0M1VRR9"/>